<dbReference type="EMBL" id="WKMW01000007">
    <property type="protein sequence ID" value="MRY84363.1"/>
    <property type="molecule type" value="Genomic_DNA"/>
</dbReference>
<dbReference type="AlphaFoldDB" id="A0A174VZU1"/>
<dbReference type="Proteomes" id="UP000471216">
    <property type="component" value="Unassembled WGS sequence"/>
</dbReference>
<evidence type="ECO:0000313" key="5">
    <source>
        <dbReference type="Proteomes" id="UP000450599"/>
    </source>
</evidence>
<dbReference type="EMBL" id="WKMX01000012">
    <property type="protein sequence ID" value="MRZ07256.1"/>
    <property type="molecule type" value="Genomic_DNA"/>
</dbReference>
<reference evidence="1 4" key="1">
    <citation type="submission" date="2015-09" db="EMBL/GenBank/DDBJ databases">
        <authorList>
            <consortium name="Pathogen Informatics"/>
        </authorList>
    </citation>
    <scope>NUCLEOTIDE SEQUENCE [LARGE SCALE GENOMIC DNA]</scope>
    <source>
        <strain evidence="1 4">2789STDY5834948</strain>
    </source>
</reference>
<evidence type="ECO:0000313" key="2">
    <source>
        <dbReference type="EMBL" id="MRY84363.1"/>
    </source>
</evidence>
<name>A0A174VZU1_PARDI</name>
<dbReference type="EMBL" id="CZBM01000011">
    <property type="protein sequence ID" value="CUQ40464.1"/>
    <property type="molecule type" value="Genomic_DNA"/>
</dbReference>
<dbReference type="RefSeq" id="WP_057328881.1">
    <property type="nucleotide sequence ID" value="NZ_CZBM01000011.1"/>
</dbReference>
<evidence type="ECO:0000313" key="1">
    <source>
        <dbReference type="EMBL" id="CUQ40464.1"/>
    </source>
</evidence>
<evidence type="ECO:0000313" key="4">
    <source>
        <dbReference type="Proteomes" id="UP000095332"/>
    </source>
</evidence>
<organism evidence="1 4">
    <name type="scientific">Parabacteroides distasonis</name>
    <dbReference type="NCBI Taxonomy" id="823"/>
    <lineage>
        <taxon>Bacteria</taxon>
        <taxon>Pseudomonadati</taxon>
        <taxon>Bacteroidota</taxon>
        <taxon>Bacteroidia</taxon>
        <taxon>Bacteroidales</taxon>
        <taxon>Tannerellaceae</taxon>
        <taxon>Parabacteroides</taxon>
    </lineage>
</organism>
<dbReference type="Proteomes" id="UP000095332">
    <property type="component" value="Unassembled WGS sequence"/>
</dbReference>
<evidence type="ECO:0000313" key="6">
    <source>
        <dbReference type="Proteomes" id="UP000471216"/>
    </source>
</evidence>
<sequence length="60" mass="6949">MDDKLLLRQVSMITGVLSDLMKEVADIRKRIVELEKGGSKTVRNTGKRNIVDMYTRKRLE</sequence>
<gene>
    <name evidence="1" type="ORF">ERS852560_02675</name>
    <name evidence="3" type="ORF">GKD54_13785</name>
    <name evidence="2" type="ORF">GKD58_08865</name>
</gene>
<dbReference type="Proteomes" id="UP000450599">
    <property type="component" value="Unassembled WGS sequence"/>
</dbReference>
<evidence type="ECO:0000313" key="3">
    <source>
        <dbReference type="EMBL" id="MRZ07256.1"/>
    </source>
</evidence>
<proteinExistence type="predicted"/>
<reference evidence="5 6" key="2">
    <citation type="journal article" date="2019" name="Nat. Med.">
        <title>A library of human gut bacterial isolates paired with longitudinal multiomics data enables mechanistic microbiome research.</title>
        <authorList>
            <person name="Poyet M."/>
            <person name="Groussin M."/>
            <person name="Gibbons S.M."/>
            <person name="Avila-Pacheco J."/>
            <person name="Jiang X."/>
            <person name="Kearney S.M."/>
            <person name="Perrotta A.R."/>
            <person name="Berdy B."/>
            <person name="Zhao S."/>
            <person name="Lieberman T.D."/>
            <person name="Swanson P.K."/>
            <person name="Smith M."/>
            <person name="Roesemann S."/>
            <person name="Alexander J.E."/>
            <person name="Rich S.A."/>
            <person name="Livny J."/>
            <person name="Vlamakis H."/>
            <person name="Clish C."/>
            <person name="Bullock K."/>
            <person name="Deik A."/>
            <person name="Scott J."/>
            <person name="Pierce K.A."/>
            <person name="Xavier R.J."/>
            <person name="Alm E.J."/>
        </authorList>
    </citation>
    <scope>NUCLEOTIDE SEQUENCE [LARGE SCALE GENOMIC DNA]</scope>
    <source>
        <strain evidence="3 6">BIOML-A10</strain>
        <strain evidence="2 5">BIOML-A11</strain>
    </source>
</reference>
<accession>A0A174VZU1</accession>
<protein>
    <submittedName>
        <fullName evidence="1">Uncharacterized protein</fullName>
    </submittedName>
</protein>